<dbReference type="InterPro" id="IPR011037">
    <property type="entry name" value="Pyrv_Knase-like_insert_dom_sf"/>
</dbReference>
<dbReference type="SUPFAM" id="SSF50800">
    <property type="entry name" value="PK beta-barrel domain-like"/>
    <property type="match status" value="1"/>
</dbReference>
<reference evidence="2 3" key="1">
    <citation type="journal article" date="2010" name="Nature">
        <title>Perigord black truffle genome uncovers evolutionary origins and mechanisms of symbiosis.</title>
        <authorList>
            <person name="Martin F."/>
            <person name="Kohler A."/>
            <person name="Murat C."/>
            <person name="Balestrini R."/>
            <person name="Coutinho P.M."/>
            <person name="Jaillon O."/>
            <person name="Montanini B."/>
            <person name="Morin E."/>
            <person name="Noel B."/>
            <person name="Percudani R."/>
            <person name="Porcel B."/>
            <person name="Rubini A."/>
            <person name="Amicucci A."/>
            <person name="Amselem J."/>
            <person name="Anthouard V."/>
            <person name="Arcioni S."/>
            <person name="Artiguenave F."/>
            <person name="Aury J.M."/>
            <person name="Ballario P."/>
            <person name="Bolchi A."/>
            <person name="Brenna A."/>
            <person name="Brun A."/>
            <person name="Buee M."/>
            <person name="Cantarel B."/>
            <person name="Chevalier G."/>
            <person name="Couloux A."/>
            <person name="Da Silva C."/>
            <person name="Denoeud F."/>
            <person name="Duplessis S."/>
            <person name="Ghignone S."/>
            <person name="Hilselberger B."/>
            <person name="Iotti M."/>
            <person name="Marcais B."/>
            <person name="Mello A."/>
            <person name="Miranda M."/>
            <person name="Pacioni G."/>
            <person name="Quesneville H."/>
            <person name="Riccioni C."/>
            <person name="Ruotolo R."/>
            <person name="Splivallo R."/>
            <person name="Stocchi V."/>
            <person name="Tisserant E."/>
            <person name="Viscomi A.R."/>
            <person name="Zambonelli A."/>
            <person name="Zampieri E."/>
            <person name="Henrissat B."/>
            <person name="Lebrun M.H."/>
            <person name="Paolocci F."/>
            <person name="Bonfante P."/>
            <person name="Ottonello S."/>
            <person name="Wincker P."/>
        </authorList>
    </citation>
    <scope>NUCLEOTIDE SEQUENCE [LARGE SCALE GENOMIC DNA]</scope>
    <source>
        <strain evidence="2 3">Mel28</strain>
    </source>
</reference>
<sequence length="191" mass="20735">MPPKIHSVSLSPTHSFSKRPVASITLVQGYGVSGDSHAGATIQHLSRQRTNPSAPNLRQVHFISREFLSTLSRDSEEPVNPGDLGENITTSDIDVLRLGRGDRLRFVKDGVEGEEGTVVVEITGLRNPCPQIERFRKGLQEKCVVRQKEGGRIVQRKAGVMGVVLLGGEVEAGMRILVEPAEGGRVPLEVV</sequence>
<dbReference type="eggNOG" id="ENOG502SNI2">
    <property type="taxonomic scope" value="Eukaryota"/>
</dbReference>
<dbReference type="OMA" id="RQVHLMP"/>
<gene>
    <name evidence="2" type="ORF">GSTUM_00003716001</name>
</gene>
<dbReference type="GeneID" id="9187754"/>
<feature type="domain" description="MOSC" evidence="1">
    <location>
        <begin position="19"/>
        <end position="179"/>
    </location>
</feature>
<dbReference type="PANTHER" id="PTHR36930">
    <property type="entry name" value="METAL-SULFUR CLUSTER BIOSYNTHESIS PROTEINS YUAD-RELATED"/>
    <property type="match status" value="1"/>
</dbReference>
<dbReference type="STRING" id="656061.D5GAP4"/>
<dbReference type="InParanoid" id="D5GAP4"/>
<name>D5GAP4_TUBMM</name>
<accession>D5GAP4</accession>
<evidence type="ECO:0000259" key="1">
    <source>
        <dbReference type="PROSITE" id="PS51340"/>
    </source>
</evidence>
<dbReference type="PROSITE" id="PS51340">
    <property type="entry name" value="MOSC"/>
    <property type="match status" value="1"/>
</dbReference>
<evidence type="ECO:0000313" key="3">
    <source>
        <dbReference type="Proteomes" id="UP000006911"/>
    </source>
</evidence>
<dbReference type="GO" id="GO:0030151">
    <property type="term" value="F:molybdenum ion binding"/>
    <property type="evidence" value="ECO:0007669"/>
    <property type="project" value="InterPro"/>
</dbReference>
<dbReference type="KEGG" id="tml:GSTUM_00003716001"/>
<proteinExistence type="predicted"/>
<protein>
    <submittedName>
        <fullName evidence="2">(Perigord truffle) hypothetical protein</fullName>
    </submittedName>
</protein>
<dbReference type="InterPro" id="IPR052716">
    <property type="entry name" value="MOSC_domain"/>
</dbReference>
<dbReference type="Pfam" id="PF03473">
    <property type="entry name" value="MOSC"/>
    <property type="match status" value="1"/>
</dbReference>
<evidence type="ECO:0000313" key="2">
    <source>
        <dbReference type="EMBL" id="CAZ81587.1"/>
    </source>
</evidence>
<dbReference type="GO" id="GO:0003824">
    <property type="term" value="F:catalytic activity"/>
    <property type="evidence" value="ECO:0007669"/>
    <property type="project" value="InterPro"/>
</dbReference>
<dbReference type="PANTHER" id="PTHR36930:SF1">
    <property type="entry name" value="MOSC DOMAIN-CONTAINING PROTEIN"/>
    <property type="match status" value="1"/>
</dbReference>
<organism evidence="2 3">
    <name type="scientific">Tuber melanosporum (strain Mel28)</name>
    <name type="common">Perigord black truffle</name>
    <dbReference type="NCBI Taxonomy" id="656061"/>
    <lineage>
        <taxon>Eukaryota</taxon>
        <taxon>Fungi</taxon>
        <taxon>Dikarya</taxon>
        <taxon>Ascomycota</taxon>
        <taxon>Pezizomycotina</taxon>
        <taxon>Pezizomycetes</taxon>
        <taxon>Pezizales</taxon>
        <taxon>Tuberaceae</taxon>
        <taxon>Tuber</taxon>
    </lineage>
</organism>
<dbReference type="EMBL" id="FN430083">
    <property type="protein sequence ID" value="CAZ81587.1"/>
    <property type="molecule type" value="Genomic_DNA"/>
</dbReference>
<dbReference type="Gene3D" id="2.40.33.20">
    <property type="entry name" value="PK beta-barrel domain-like"/>
    <property type="match status" value="1"/>
</dbReference>
<dbReference type="HOGENOM" id="CLU_092690_0_0_1"/>
<dbReference type="InterPro" id="IPR005302">
    <property type="entry name" value="MoCF_Sase_C"/>
</dbReference>
<dbReference type="AlphaFoldDB" id="D5GAP4"/>
<dbReference type="GO" id="GO:0030170">
    <property type="term" value="F:pyridoxal phosphate binding"/>
    <property type="evidence" value="ECO:0007669"/>
    <property type="project" value="InterPro"/>
</dbReference>
<keyword evidence="3" id="KW-1185">Reference proteome</keyword>
<dbReference type="RefSeq" id="XP_002837396.1">
    <property type="nucleotide sequence ID" value="XM_002837350.1"/>
</dbReference>
<dbReference type="Proteomes" id="UP000006911">
    <property type="component" value="Unassembled WGS sequence"/>
</dbReference>